<evidence type="ECO:0000256" key="2">
    <source>
        <dbReference type="ARBA" id="ARBA00022679"/>
    </source>
</evidence>
<comment type="caution">
    <text evidence="5">Lacks conserved residue(s) required for the propagation of feature annotation.</text>
</comment>
<feature type="binding site" evidence="5">
    <location>
        <position position="325"/>
    </location>
    <ligand>
        <name>S-adenosyl-L-methionine</name>
        <dbReference type="ChEBI" id="CHEBI:59789"/>
    </ligand>
</feature>
<comment type="similarity">
    <text evidence="5">Belongs to the class I-like SAM-binding methyltransferase superfamily. RsmB/NOP family.</text>
</comment>
<feature type="domain" description="SAM-dependent MTase RsmB/NOP-type" evidence="6">
    <location>
        <begin position="164"/>
        <end position="441"/>
    </location>
</feature>
<dbReference type="PANTHER" id="PTHR22807:SF53">
    <property type="entry name" value="RIBOSOMAL RNA SMALL SUBUNIT METHYLTRANSFERASE B-RELATED"/>
    <property type="match status" value="1"/>
</dbReference>
<evidence type="ECO:0000256" key="5">
    <source>
        <dbReference type="PROSITE-ProRule" id="PRU01023"/>
    </source>
</evidence>
<keyword evidence="1 5" id="KW-0489">Methyltransferase</keyword>
<keyword evidence="8" id="KW-1185">Reference proteome</keyword>
<name>A0A401JBI6_9PROT</name>
<proteinExistence type="inferred from homology"/>
<gene>
    <name evidence="7" type="ORF">SFMTTN_0721</name>
</gene>
<evidence type="ECO:0000256" key="3">
    <source>
        <dbReference type="ARBA" id="ARBA00022691"/>
    </source>
</evidence>
<dbReference type="PANTHER" id="PTHR22807">
    <property type="entry name" value="NOP2 YEAST -RELATED NOL1/NOP2/FMU SUN DOMAIN-CONTAINING"/>
    <property type="match status" value="1"/>
</dbReference>
<evidence type="ECO:0000256" key="4">
    <source>
        <dbReference type="ARBA" id="ARBA00022884"/>
    </source>
</evidence>
<evidence type="ECO:0000313" key="7">
    <source>
        <dbReference type="EMBL" id="GBL44920.1"/>
    </source>
</evidence>
<dbReference type="SUPFAM" id="SSF53335">
    <property type="entry name" value="S-adenosyl-L-methionine-dependent methyltransferases"/>
    <property type="match status" value="1"/>
</dbReference>
<dbReference type="Proteomes" id="UP000286806">
    <property type="component" value="Unassembled WGS sequence"/>
</dbReference>
<sequence length="441" mass="48227">MSRLAWSTPAVSAKLQGNVEPVKPMSYPHLPLEQAITALRAVLPLDAPADAVLSRYFRENPMLGNKDRAFIAELVFGVLRRKRSLETATGKGTPRQLALAWLVRVQGMNMRQLEPHLRGPELDMVPQIKALDLATQPLAVQWDMPDWLAERLLAVYGEAAATRLAQALLRPAPLDLRVNTLLAKRDEMIDVLNAAGITATATPYSPIGIRLADKPVLAKYKPFLEGKFEIQDEGSQLLGYLVAPRRGEMVVDFCAGAGGKTLLLGALMHSSGRLYAFDVSEKRLAKLKPRLKRSGLSNLTPQLITSENDTRIKRLAGKIDRVLVDAPCSGMGTLRRNPDLKWRQSPDSVAELSAKQAAILAAASRLVKSGGRLVYATCSLLPEENEQVVEAFIAANPRFVLKNAAEILQQQHIALDTGDYLRLNPAEHGTDGFFAAVLEAS</sequence>
<dbReference type="GO" id="GO:0008173">
    <property type="term" value="F:RNA methyltransferase activity"/>
    <property type="evidence" value="ECO:0007669"/>
    <property type="project" value="InterPro"/>
</dbReference>
<protein>
    <submittedName>
        <fullName evidence="7">Ribosomal RNA small subunit methyltransferase B</fullName>
    </submittedName>
</protein>
<dbReference type="AlphaFoldDB" id="A0A401JBI6"/>
<keyword evidence="2 5" id="KW-0808">Transferase</keyword>
<dbReference type="PRINTS" id="PR02008">
    <property type="entry name" value="RCMTFAMILY"/>
</dbReference>
<dbReference type="GO" id="GO:0003723">
    <property type="term" value="F:RNA binding"/>
    <property type="evidence" value="ECO:0007669"/>
    <property type="project" value="UniProtKB-UniRule"/>
</dbReference>
<dbReference type="Gene3D" id="3.40.50.150">
    <property type="entry name" value="Vaccinia Virus protein VP39"/>
    <property type="match status" value="1"/>
</dbReference>
<feature type="active site" description="Nucleophile" evidence="5">
    <location>
        <position position="378"/>
    </location>
</feature>
<keyword evidence="3 5" id="KW-0949">S-adenosyl-L-methionine</keyword>
<evidence type="ECO:0000313" key="8">
    <source>
        <dbReference type="Proteomes" id="UP000286806"/>
    </source>
</evidence>
<reference evidence="7 8" key="1">
    <citation type="journal article" date="2019" name="Front. Microbiol.">
        <title>Genomes of Neutrophilic Sulfur-Oxidizing Chemolithoautotrophs Representing 9 Proteobacterial Species From 8 Genera.</title>
        <authorList>
            <person name="Watanabe T."/>
            <person name="Kojima H."/>
            <person name="Umezawa K."/>
            <person name="Hori C."/>
            <person name="Takasuka T.E."/>
            <person name="Kato Y."/>
            <person name="Fukui M."/>
        </authorList>
    </citation>
    <scope>NUCLEOTIDE SEQUENCE [LARGE SCALE GENOMIC DNA]</scope>
    <source>
        <strain evidence="7 8">TTN</strain>
    </source>
</reference>
<dbReference type="Pfam" id="PF01189">
    <property type="entry name" value="Methyltr_RsmB-F"/>
    <property type="match status" value="1"/>
</dbReference>
<dbReference type="InterPro" id="IPR001678">
    <property type="entry name" value="MeTrfase_RsmB-F_NOP2_dom"/>
</dbReference>
<evidence type="ECO:0000259" key="6">
    <source>
        <dbReference type="PROSITE" id="PS51686"/>
    </source>
</evidence>
<dbReference type="InterPro" id="IPR029063">
    <property type="entry name" value="SAM-dependent_MTases_sf"/>
</dbReference>
<dbReference type="PROSITE" id="PS51686">
    <property type="entry name" value="SAM_MT_RSMB_NOP"/>
    <property type="match status" value="1"/>
</dbReference>
<dbReference type="InterPro" id="IPR049560">
    <property type="entry name" value="MeTrfase_RsmB-F_NOP2_cat"/>
</dbReference>
<comment type="caution">
    <text evidence="7">The sequence shown here is derived from an EMBL/GenBank/DDBJ whole genome shotgun (WGS) entry which is preliminary data.</text>
</comment>
<dbReference type="Gene3D" id="3.30.70.1170">
    <property type="entry name" value="Sun protein, domain 3"/>
    <property type="match status" value="1"/>
</dbReference>
<keyword evidence="4 5" id="KW-0694">RNA-binding</keyword>
<feature type="binding site" evidence="5">
    <location>
        <position position="278"/>
    </location>
    <ligand>
        <name>S-adenosyl-L-methionine</name>
        <dbReference type="ChEBI" id="CHEBI:59789"/>
    </ligand>
</feature>
<accession>A0A401JBI6</accession>
<evidence type="ECO:0000256" key="1">
    <source>
        <dbReference type="ARBA" id="ARBA00022603"/>
    </source>
</evidence>
<dbReference type="EMBL" id="BGOW01000003">
    <property type="protein sequence ID" value="GBL44920.1"/>
    <property type="molecule type" value="Genomic_DNA"/>
</dbReference>
<organism evidence="7 8">
    <name type="scientific">Sulfuriferula multivorans</name>
    <dbReference type="NCBI Taxonomy" id="1559896"/>
    <lineage>
        <taxon>Bacteria</taxon>
        <taxon>Pseudomonadati</taxon>
        <taxon>Pseudomonadota</taxon>
        <taxon>Betaproteobacteria</taxon>
        <taxon>Nitrosomonadales</taxon>
        <taxon>Sulfuricellaceae</taxon>
        <taxon>Sulfuriferula</taxon>
    </lineage>
</organism>
<dbReference type="InterPro" id="IPR023267">
    <property type="entry name" value="RCMT"/>
</dbReference>
<dbReference type="Pfam" id="PF22458">
    <property type="entry name" value="RsmF-B_ferredox"/>
    <property type="match status" value="1"/>
</dbReference>
<dbReference type="GO" id="GO:0001510">
    <property type="term" value="P:RNA methylation"/>
    <property type="evidence" value="ECO:0007669"/>
    <property type="project" value="InterPro"/>
</dbReference>
<dbReference type="InterPro" id="IPR054728">
    <property type="entry name" value="RsmB-like_ferredoxin"/>
</dbReference>